<feature type="transmembrane region" description="Helical" evidence="1">
    <location>
        <begin position="64"/>
        <end position="86"/>
    </location>
</feature>
<name>A0A0H5SFA3_HERHM</name>
<evidence type="ECO:0000313" key="4">
    <source>
        <dbReference type="Proteomes" id="UP000236497"/>
    </source>
</evidence>
<sequence>MQNQEDFSVLEFVQKEHDGQNSSMRTENISGEKVIVSSCLDDLTGWLIVVETPVSTAMKSAYSLIGLSVIMFIIAIIVVIFLGGIFSNSFTKPLVNLSSVIKTISDGELKDFDISINRDDEIGQLYNSFKTMTKNLRDLVGSIQTVSTSLAAQSQQLFRATDESTQTLTQVVTTINEMAQGNSDQAMMLQGTTDAIKEVNNIVSNATEKTVIAADKAKESINLAMAGQKALERQSQKIEENNKYTNSVGDSIQELAAMADEIHNIIGVINFRSNKPSFLKCIN</sequence>
<keyword evidence="1" id="KW-1133">Transmembrane helix</keyword>
<evidence type="ECO:0000313" key="3">
    <source>
        <dbReference type="EMBL" id="CRZ33695.1"/>
    </source>
</evidence>
<dbReference type="PANTHER" id="PTHR32089">
    <property type="entry name" value="METHYL-ACCEPTING CHEMOTAXIS PROTEIN MCPB"/>
    <property type="match status" value="1"/>
</dbReference>
<dbReference type="PANTHER" id="PTHR32089:SF112">
    <property type="entry name" value="LYSOZYME-LIKE PROTEIN-RELATED"/>
    <property type="match status" value="1"/>
</dbReference>
<dbReference type="Proteomes" id="UP000236497">
    <property type="component" value="Unassembled WGS sequence"/>
</dbReference>
<dbReference type="Gene3D" id="6.10.340.10">
    <property type="match status" value="1"/>
</dbReference>
<feature type="domain" description="HAMP" evidence="2">
    <location>
        <begin position="88"/>
        <end position="141"/>
    </location>
</feature>
<evidence type="ECO:0000256" key="1">
    <source>
        <dbReference type="SAM" id="Phobius"/>
    </source>
</evidence>
<dbReference type="PROSITE" id="PS50885">
    <property type="entry name" value="HAMP"/>
    <property type="match status" value="1"/>
</dbReference>
<reference evidence="3 4" key="1">
    <citation type="submission" date="2015-06" db="EMBL/GenBank/DDBJ databases">
        <authorList>
            <person name="Wibberg Daniel"/>
        </authorList>
    </citation>
    <scope>NUCLEOTIDE SEQUENCE [LARGE SCALE GENOMIC DNA]</scope>
    <source>
        <strain evidence="3 4">T3/55T</strain>
    </source>
</reference>
<dbReference type="GO" id="GO:0007165">
    <property type="term" value="P:signal transduction"/>
    <property type="evidence" value="ECO:0007669"/>
    <property type="project" value="InterPro"/>
</dbReference>
<gene>
    <name evidence="3" type="ORF">HHT355_0490</name>
</gene>
<keyword evidence="4" id="KW-1185">Reference proteome</keyword>
<dbReference type="CDD" id="cd06225">
    <property type="entry name" value="HAMP"/>
    <property type="match status" value="1"/>
</dbReference>
<dbReference type="GO" id="GO:0016020">
    <property type="term" value="C:membrane"/>
    <property type="evidence" value="ECO:0007669"/>
    <property type="project" value="InterPro"/>
</dbReference>
<organism evidence="3 4">
    <name type="scientific">Herbinix hemicellulosilytica</name>
    <dbReference type="NCBI Taxonomy" id="1564487"/>
    <lineage>
        <taxon>Bacteria</taxon>
        <taxon>Bacillati</taxon>
        <taxon>Bacillota</taxon>
        <taxon>Clostridia</taxon>
        <taxon>Lachnospirales</taxon>
        <taxon>Lachnospiraceae</taxon>
        <taxon>Herbinix</taxon>
    </lineage>
</organism>
<keyword evidence="1" id="KW-0812">Transmembrane</keyword>
<accession>A0A0H5SFA3</accession>
<evidence type="ECO:0000259" key="2">
    <source>
        <dbReference type="PROSITE" id="PS50885"/>
    </source>
</evidence>
<protein>
    <recommendedName>
        <fullName evidence="2">HAMP domain-containing protein</fullName>
    </recommendedName>
</protein>
<proteinExistence type="predicted"/>
<dbReference type="InterPro" id="IPR003660">
    <property type="entry name" value="HAMP_dom"/>
</dbReference>
<dbReference type="Gene3D" id="1.10.287.950">
    <property type="entry name" value="Methyl-accepting chemotaxis protein"/>
    <property type="match status" value="1"/>
</dbReference>
<dbReference type="Pfam" id="PF00672">
    <property type="entry name" value="HAMP"/>
    <property type="match status" value="1"/>
</dbReference>
<dbReference type="AlphaFoldDB" id="A0A0H5SFA3"/>
<dbReference type="SMART" id="SM00304">
    <property type="entry name" value="HAMP"/>
    <property type="match status" value="1"/>
</dbReference>
<dbReference type="RefSeq" id="WP_199179141.1">
    <property type="nucleotide sequence ID" value="NZ_CVTD020000008.1"/>
</dbReference>
<dbReference type="SUPFAM" id="SSF58104">
    <property type="entry name" value="Methyl-accepting chemotaxis protein (MCP) signaling domain"/>
    <property type="match status" value="1"/>
</dbReference>
<dbReference type="EMBL" id="CVTD020000008">
    <property type="protein sequence ID" value="CRZ33695.1"/>
    <property type="molecule type" value="Genomic_DNA"/>
</dbReference>
<keyword evidence="1" id="KW-0472">Membrane</keyword>